<dbReference type="AlphaFoldDB" id="A0A9X3S156"/>
<dbReference type="InterPro" id="IPR002591">
    <property type="entry name" value="Phosphodiest/P_Trfase"/>
</dbReference>
<dbReference type="GO" id="GO:0016787">
    <property type="term" value="F:hydrolase activity"/>
    <property type="evidence" value="ECO:0007669"/>
    <property type="project" value="UniProtKB-ARBA"/>
</dbReference>
<dbReference type="PANTHER" id="PTHR10151">
    <property type="entry name" value="ECTONUCLEOTIDE PYROPHOSPHATASE/PHOSPHODIESTERASE"/>
    <property type="match status" value="1"/>
</dbReference>
<dbReference type="EMBL" id="JAPDOD010000015">
    <property type="protein sequence ID" value="MDA0162029.1"/>
    <property type="molecule type" value="Genomic_DNA"/>
</dbReference>
<evidence type="ECO:0000313" key="1">
    <source>
        <dbReference type="EMBL" id="MDA0162029.1"/>
    </source>
</evidence>
<dbReference type="Proteomes" id="UP001149140">
    <property type="component" value="Unassembled WGS sequence"/>
</dbReference>
<keyword evidence="2" id="KW-1185">Reference proteome</keyword>
<dbReference type="Pfam" id="PF01663">
    <property type="entry name" value="Phosphodiest"/>
    <property type="match status" value="1"/>
</dbReference>
<sequence length="488" mass="53738">MKKLVLAVIDAMKPAMLERAVATGRAPTLALLMERGHYVDECVAAFPSVTPVCAASIATGTGPAEHEIPAMNWWHRGEERYIEYGTSFGASRAFGIRQSLTDTIYNMNLEHLSKNVETVFEKLDDADIRTAGTTYLMYRGRYRHEPSVDTALSRLAHTAFGLPTMGPKELFYADMFASRKTSCRSQLGLPGVRDQHSGCVSEYMVEHDLFDFLLLSLPDNDTHSHKYGPFAQVDSIAAADRQIARVMEAAGGPDKFLEDHAVIVCSDHSQSKVEGEIDLFKAFDGFGVRAAQRSREDDEIAVCPNSRAAQVYVLDRSKRRSLIPRVERTLLALEGVDLVMRMGDHPDGEAVVRGERARGVKEVRFAPRGDLVDARGDHWSVEGDLDLLGLKIEDDQIRSATYPDAMSRVWSALRCPSAGEVLASARPGYEFLDWGGAHHVGGGSHGSLHANDSNAVLIWTGTGPEKTAREQWALRDIVPMITDHFGLA</sequence>
<comment type="caution">
    <text evidence="1">The sequence shown here is derived from an EMBL/GenBank/DDBJ whole genome shotgun (WGS) entry which is preliminary data.</text>
</comment>
<gene>
    <name evidence="1" type="ORF">OM076_17275</name>
</gene>
<dbReference type="InterPro" id="IPR017850">
    <property type="entry name" value="Alkaline_phosphatase_core_sf"/>
</dbReference>
<dbReference type="Gene3D" id="3.40.720.10">
    <property type="entry name" value="Alkaline Phosphatase, subunit A"/>
    <property type="match status" value="1"/>
</dbReference>
<organism evidence="1 2">
    <name type="scientific">Solirubrobacter ginsenosidimutans</name>
    <dbReference type="NCBI Taxonomy" id="490573"/>
    <lineage>
        <taxon>Bacteria</taxon>
        <taxon>Bacillati</taxon>
        <taxon>Actinomycetota</taxon>
        <taxon>Thermoleophilia</taxon>
        <taxon>Solirubrobacterales</taxon>
        <taxon>Solirubrobacteraceae</taxon>
        <taxon>Solirubrobacter</taxon>
    </lineage>
</organism>
<dbReference type="PANTHER" id="PTHR10151:SF120">
    <property type="entry name" value="BIS(5'-ADENOSYL)-TRIPHOSPHATASE"/>
    <property type="match status" value="1"/>
</dbReference>
<dbReference type="SUPFAM" id="SSF53649">
    <property type="entry name" value="Alkaline phosphatase-like"/>
    <property type="match status" value="1"/>
</dbReference>
<accession>A0A9X3S156</accession>
<evidence type="ECO:0000313" key="2">
    <source>
        <dbReference type="Proteomes" id="UP001149140"/>
    </source>
</evidence>
<name>A0A9X3S156_9ACTN</name>
<proteinExistence type="predicted"/>
<protein>
    <submittedName>
        <fullName evidence="1">Alkaline phosphatase family protein</fullName>
    </submittedName>
</protein>
<reference evidence="1" key="1">
    <citation type="submission" date="2022-10" db="EMBL/GenBank/DDBJ databases">
        <title>The WGS of Solirubrobacter ginsenosidimutans DSM 21036.</title>
        <authorList>
            <person name="Jiang Z."/>
        </authorList>
    </citation>
    <scope>NUCLEOTIDE SEQUENCE</scope>
    <source>
        <strain evidence="1">DSM 21036</strain>
    </source>
</reference>
<dbReference type="RefSeq" id="WP_270041263.1">
    <property type="nucleotide sequence ID" value="NZ_JAPDOD010000015.1"/>
</dbReference>